<evidence type="ECO:0000313" key="2">
    <source>
        <dbReference type="EMBL" id="CEM06790.1"/>
    </source>
</evidence>
<protein>
    <submittedName>
        <fullName evidence="2">Uncharacterized protein</fullName>
    </submittedName>
</protein>
<organism evidence="2 3">
    <name type="scientific">Vitrella brassicaformis (strain CCMP3155)</name>
    <dbReference type="NCBI Taxonomy" id="1169540"/>
    <lineage>
        <taxon>Eukaryota</taxon>
        <taxon>Sar</taxon>
        <taxon>Alveolata</taxon>
        <taxon>Colpodellida</taxon>
        <taxon>Vitrellaceae</taxon>
        <taxon>Vitrella</taxon>
    </lineage>
</organism>
<gene>
    <name evidence="2" type="ORF">Vbra_8778</name>
</gene>
<dbReference type="Proteomes" id="UP000041254">
    <property type="component" value="Unassembled WGS sequence"/>
</dbReference>
<feature type="region of interest" description="Disordered" evidence="1">
    <location>
        <begin position="1"/>
        <end position="75"/>
    </location>
</feature>
<accession>A0A0G4F441</accession>
<feature type="compositionally biased region" description="Polar residues" evidence="1">
    <location>
        <begin position="1"/>
        <end position="13"/>
    </location>
</feature>
<feature type="compositionally biased region" description="Basic and acidic residues" evidence="1">
    <location>
        <begin position="20"/>
        <end position="52"/>
    </location>
</feature>
<dbReference type="EMBL" id="CDMY01000370">
    <property type="protein sequence ID" value="CEM06790.1"/>
    <property type="molecule type" value="Genomic_DNA"/>
</dbReference>
<evidence type="ECO:0000256" key="1">
    <source>
        <dbReference type="SAM" id="MobiDB-lite"/>
    </source>
</evidence>
<sequence length="75" mass="8350">MSGTKKGSVTHSPQAPDVGEFPKDDKGCGQKGEGHVHMDEKEKDDPKKDEHWTMLTARRSGKSASRAARRQVMWT</sequence>
<name>A0A0G4F441_VITBC</name>
<keyword evidence="3" id="KW-1185">Reference proteome</keyword>
<evidence type="ECO:0000313" key="3">
    <source>
        <dbReference type="Proteomes" id="UP000041254"/>
    </source>
</evidence>
<proteinExistence type="predicted"/>
<dbReference type="VEuPathDB" id="CryptoDB:Vbra_8778"/>
<reference evidence="2 3" key="1">
    <citation type="submission" date="2014-11" db="EMBL/GenBank/DDBJ databases">
        <authorList>
            <person name="Zhu J."/>
            <person name="Qi W."/>
            <person name="Song R."/>
        </authorList>
    </citation>
    <scope>NUCLEOTIDE SEQUENCE [LARGE SCALE GENOMIC DNA]</scope>
</reference>
<dbReference type="AlphaFoldDB" id="A0A0G4F441"/>
<dbReference type="InParanoid" id="A0A0G4F441"/>